<keyword evidence="3" id="KW-1185">Reference proteome</keyword>
<accession>A0ABQ0AS05</accession>
<dbReference type="RefSeq" id="WP_353402606.1">
    <property type="nucleotide sequence ID" value="NZ_BAABWU010000026.1"/>
</dbReference>
<reference evidence="2 3" key="1">
    <citation type="submission" date="2024-04" db="EMBL/GenBank/DDBJ databases">
        <title>Draft genome sequence of Pseudophaeobacter arcticus NBRC 116598.</title>
        <authorList>
            <person name="Miyakawa T."/>
            <person name="Kusuya Y."/>
            <person name="Miura T."/>
        </authorList>
    </citation>
    <scope>NUCLEOTIDE SEQUENCE [LARGE SCALE GENOMIC DNA]</scope>
    <source>
        <strain evidence="2 3">SU-CL00105</strain>
    </source>
</reference>
<sequence>MIGVSNTWMIQISALVCFILPVAASAGDEASKFSWEQGYLLQTGLSLVAIPLTDDDRLQHVAAGSAISAFVTYKTGSFWKGCAAALAAGVLKEAYDDLSGSGRFEARDIGYTIAGCSFTIRF</sequence>
<gene>
    <name evidence="2" type="ORF">NBRC116598_41020</name>
</gene>
<evidence type="ECO:0000256" key="1">
    <source>
        <dbReference type="SAM" id="SignalP"/>
    </source>
</evidence>
<feature type="chain" id="PRO_5046455134" description="Lipoprotein" evidence="1">
    <location>
        <begin position="27"/>
        <end position="122"/>
    </location>
</feature>
<evidence type="ECO:0008006" key="4">
    <source>
        <dbReference type="Google" id="ProtNLM"/>
    </source>
</evidence>
<dbReference type="EMBL" id="BAABWU010000026">
    <property type="protein sequence ID" value="GAA6198657.1"/>
    <property type="molecule type" value="Genomic_DNA"/>
</dbReference>
<dbReference type="Proteomes" id="UP001441944">
    <property type="component" value="Unassembled WGS sequence"/>
</dbReference>
<name>A0ABQ0AS05_9RHOB</name>
<protein>
    <recommendedName>
        <fullName evidence="4">Lipoprotein</fullName>
    </recommendedName>
</protein>
<feature type="signal peptide" evidence="1">
    <location>
        <begin position="1"/>
        <end position="26"/>
    </location>
</feature>
<comment type="caution">
    <text evidence="2">The sequence shown here is derived from an EMBL/GenBank/DDBJ whole genome shotgun (WGS) entry which is preliminary data.</text>
</comment>
<organism evidence="2 3">
    <name type="scientific">Pseudophaeobacter arcticus</name>
    <dbReference type="NCBI Taxonomy" id="385492"/>
    <lineage>
        <taxon>Bacteria</taxon>
        <taxon>Pseudomonadati</taxon>
        <taxon>Pseudomonadota</taxon>
        <taxon>Alphaproteobacteria</taxon>
        <taxon>Rhodobacterales</taxon>
        <taxon>Paracoccaceae</taxon>
        <taxon>Pseudophaeobacter</taxon>
    </lineage>
</organism>
<keyword evidence="1" id="KW-0732">Signal</keyword>
<proteinExistence type="predicted"/>
<evidence type="ECO:0000313" key="3">
    <source>
        <dbReference type="Proteomes" id="UP001441944"/>
    </source>
</evidence>
<evidence type="ECO:0000313" key="2">
    <source>
        <dbReference type="EMBL" id="GAA6198657.1"/>
    </source>
</evidence>